<dbReference type="RefSeq" id="WP_005068386.1">
    <property type="nucleotide sequence ID" value="NZ_CP021122.1"/>
</dbReference>
<dbReference type="Gene3D" id="3.90.220.20">
    <property type="entry name" value="DNA methylase specificity domains"/>
    <property type="match status" value="2"/>
</dbReference>
<proteinExistence type="predicted"/>
<dbReference type="EMBL" id="FVGW01000021">
    <property type="protein sequence ID" value="SKM98758.1"/>
    <property type="molecule type" value="Genomic_DNA"/>
</dbReference>
<dbReference type="InterPro" id="IPR052021">
    <property type="entry name" value="Type-I_RS_S_subunit"/>
</dbReference>
<dbReference type="PANTHER" id="PTHR30408">
    <property type="entry name" value="TYPE-1 RESTRICTION ENZYME ECOKI SPECIFICITY PROTEIN"/>
    <property type="match status" value="1"/>
</dbReference>
<evidence type="ECO:0000313" key="4">
    <source>
        <dbReference type="Proteomes" id="UP000190074"/>
    </source>
</evidence>
<evidence type="ECO:0000313" key="3">
    <source>
        <dbReference type="EMBL" id="SKM98758.1"/>
    </source>
</evidence>
<name>A0A1U4R3V7_9MYCO</name>
<keyword evidence="3" id="KW-0378">Hydrolase</keyword>
<dbReference type="Proteomes" id="UP000190074">
    <property type="component" value="Unassembled WGS sequence"/>
</dbReference>
<accession>A0A1U4R3V7</accession>
<reference evidence="3 4" key="1">
    <citation type="submission" date="2016-11" db="EMBL/GenBank/DDBJ databases">
        <authorList>
            <consortium name="Pathogen Informatics"/>
        </authorList>
    </citation>
    <scope>NUCLEOTIDE SEQUENCE [LARGE SCALE GENOMIC DNA]</scope>
    <source>
        <strain evidence="3 4">911</strain>
    </source>
</reference>
<keyword evidence="3" id="KW-0255">Endonuclease</keyword>
<dbReference type="SUPFAM" id="SSF116734">
    <property type="entry name" value="DNA methylase specificity domain"/>
    <property type="match status" value="2"/>
</dbReference>
<protein>
    <submittedName>
        <fullName evidence="3">Restriction endonuclease S subunits-like protein</fullName>
    </submittedName>
</protein>
<evidence type="ECO:0000256" key="1">
    <source>
        <dbReference type="ARBA" id="ARBA00022747"/>
    </source>
</evidence>
<dbReference type="GO" id="GO:0009307">
    <property type="term" value="P:DNA restriction-modification system"/>
    <property type="evidence" value="ECO:0007669"/>
    <property type="project" value="UniProtKB-KW"/>
</dbReference>
<dbReference type="GO" id="GO:0003677">
    <property type="term" value="F:DNA binding"/>
    <property type="evidence" value="ECO:0007669"/>
    <property type="project" value="UniProtKB-KW"/>
</dbReference>
<dbReference type="REBASE" id="301921">
    <property type="entry name" value="S.MabGD01AORF12570P"/>
</dbReference>
<dbReference type="AlphaFoldDB" id="A0A1U4R3V7"/>
<keyword evidence="1" id="KW-0680">Restriction system</keyword>
<keyword evidence="3" id="KW-0540">Nuclease</keyword>
<dbReference type="GO" id="GO:0004519">
    <property type="term" value="F:endonuclease activity"/>
    <property type="evidence" value="ECO:0007669"/>
    <property type="project" value="UniProtKB-KW"/>
</dbReference>
<dbReference type="PANTHER" id="PTHR30408:SF12">
    <property type="entry name" value="TYPE I RESTRICTION ENZYME MJAVIII SPECIFICITY SUBUNIT"/>
    <property type="match status" value="1"/>
</dbReference>
<sequence>MSVVSSPRDEVALADLLSDGLFVDGDWVESKDQDPDGDVRLIQLADVGDGVFRDRSSRFLTSEKAKELRCTFLEPGDVLVARMPEPLGRACIFPGVGQPAVTAVDVCIIRPNPKRVQPEWLVAAINSPDFRSAMQQFVRGTTRQRISRKNLGTLELHVPDVAEQLAITDEIGHLESSRGSAADHIAAARRAVERFRQAVLAAACSGRLTADLRAERGIEDGALPGGWQSDTLGVLAESIRGGSTEVPRNEPTAFPILRSSSVRPFVVDYSDVRYLTADQSTRELNYLCDGDLLVTRLSGSLEYVGNCAVVRLDDDQRIQYPDRLFCCRLTDPREAPFVQLVFAGPEIRAQIEAATRSAAGHQRISITDLKRFHFARPPLDEQAEIVRRVEQLLQLADGLKARIDTASKYVDRSSQAVLAKAFRGELVGSGGTS</sequence>
<keyword evidence="2" id="KW-0238">DNA-binding</keyword>
<organism evidence="3 4">
    <name type="scientific">Mycobacteroides abscessus subsp. massiliense</name>
    <dbReference type="NCBI Taxonomy" id="1962118"/>
    <lineage>
        <taxon>Bacteria</taxon>
        <taxon>Bacillati</taxon>
        <taxon>Actinomycetota</taxon>
        <taxon>Actinomycetes</taxon>
        <taxon>Mycobacteriales</taxon>
        <taxon>Mycobacteriaceae</taxon>
        <taxon>Mycobacteroides</taxon>
        <taxon>Mycobacteroides abscessus</taxon>
    </lineage>
</organism>
<dbReference type="InterPro" id="IPR044946">
    <property type="entry name" value="Restrct_endonuc_typeI_TRD_sf"/>
</dbReference>
<gene>
    <name evidence="3" type="primary">hsdS</name>
    <name evidence="3" type="ORF">SAMEA2259716_05677</name>
</gene>
<evidence type="ECO:0000256" key="2">
    <source>
        <dbReference type="ARBA" id="ARBA00023125"/>
    </source>
</evidence>